<sequence length="348" mass="36259">MKLPPSMRLLVLPLALACHDDGETGDASSGFGGTEQGEGVGDSDSDSESSGDGDGDGDPACIPGELNCECNGGLCLGDLECVDNTCVQSCIPGELGCECNAGLCLGDFECVEGVCVEDDCSPGELGCECNGGQCLGDLECVDGLCAERGGGEVDCAQVDVWSPPNLVAQNYQYDHPYAGGNQVAMPGVNGFGGPFLHPDNTTKQIINSIDPEQQYIVLSNVQVPESDFDIKFSFTSSPGYGEQGATTFSMSECPGDFNPATAQCVGVIVANNVLLSNREAVMNSAYGDAPNFCALEKGKAYYLNFVFAQPYDGTSFNGQIAGIGEECNAAFFGKCAIFWGEKAWDPGL</sequence>
<feature type="compositionally biased region" description="Gly residues" evidence="1">
    <location>
        <begin position="30"/>
        <end position="40"/>
    </location>
</feature>
<reference evidence="2 3" key="1">
    <citation type="submission" date="2018-03" db="EMBL/GenBank/DDBJ databases">
        <title>Draft Genome Sequences of the Obligatory Marine Myxobacteria Enhygromyxa salina SWB005.</title>
        <authorList>
            <person name="Poehlein A."/>
            <person name="Moghaddam J.A."/>
            <person name="Harms H."/>
            <person name="Alanjari M."/>
            <person name="Koenig G.M."/>
            <person name="Daniel R."/>
            <person name="Schaeberle T.F."/>
        </authorList>
    </citation>
    <scope>NUCLEOTIDE SEQUENCE [LARGE SCALE GENOMIC DNA]</scope>
    <source>
        <strain evidence="2 3">SWB005</strain>
    </source>
</reference>
<dbReference type="AlphaFoldDB" id="A0A2S9XDW4"/>
<gene>
    <name evidence="2" type="ORF">ENSA5_58980</name>
</gene>
<evidence type="ECO:0000256" key="1">
    <source>
        <dbReference type="SAM" id="MobiDB-lite"/>
    </source>
</evidence>
<feature type="compositionally biased region" description="Acidic residues" evidence="1">
    <location>
        <begin position="41"/>
        <end position="56"/>
    </location>
</feature>
<name>A0A2S9XDW4_9BACT</name>
<feature type="region of interest" description="Disordered" evidence="1">
    <location>
        <begin position="23"/>
        <end position="56"/>
    </location>
</feature>
<evidence type="ECO:0000313" key="3">
    <source>
        <dbReference type="Proteomes" id="UP000237968"/>
    </source>
</evidence>
<dbReference type="RefSeq" id="WP_181198289.1">
    <property type="nucleotide sequence ID" value="NZ_PVNK01000260.1"/>
</dbReference>
<proteinExistence type="predicted"/>
<dbReference type="EMBL" id="PVNK01000260">
    <property type="protein sequence ID" value="PRP91049.1"/>
    <property type="molecule type" value="Genomic_DNA"/>
</dbReference>
<protein>
    <submittedName>
        <fullName evidence="2">Uncharacterized protein</fullName>
    </submittedName>
</protein>
<evidence type="ECO:0000313" key="2">
    <source>
        <dbReference type="EMBL" id="PRP91049.1"/>
    </source>
</evidence>
<keyword evidence="3" id="KW-1185">Reference proteome</keyword>
<dbReference type="Proteomes" id="UP000237968">
    <property type="component" value="Unassembled WGS sequence"/>
</dbReference>
<accession>A0A2S9XDW4</accession>
<organism evidence="2 3">
    <name type="scientific">Enhygromyxa salina</name>
    <dbReference type="NCBI Taxonomy" id="215803"/>
    <lineage>
        <taxon>Bacteria</taxon>
        <taxon>Pseudomonadati</taxon>
        <taxon>Myxococcota</taxon>
        <taxon>Polyangia</taxon>
        <taxon>Nannocystales</taxon>
        <taxon>Nannocystaceae</taxon>
        <taxon>Enhygromyxa</taxon>
    </lineage>
</organism>
<comment type="caution">
    <text evidence="2">The sequence shown here is derived from an EMBL/GenBank/DDBJ whole genome shotgun (WGS) entry which is preliminary data.</text>
</comment>